<dbReference type="STRING" id="1121390.SAMN02746041_00182"/>
<keyword evidence="1" id="KW-1133">Transmembrane helix</keyword>
<organism evidence="2 3">
    <name type="scientific">Desulfacinum hydrothermale DSM 13146</name>
    <dbReference type="NCBI Taxonomy" id="1121390"/>
    <lineage>
        <taxon>Bacteria</taxon>
        <taxon>Pseudomonadati</taxon>
        <taxon>Thermodesulfobacteriota</taxon>
        <taxon>Syntrophobacteria</taxon>
        <taxon>Syntrophobacterales</taxon>
        <taxon>Syntrophobacteraceae</taxon>
        <taxon>Desulfacinum</taxon>
    </lineage>
</organism>
<dbReference type="AlphaFoldDB" id="A0A1W1WYN8"/>
<dbReference type="Proteomes" id="UP000192783">
    <property type="component" value="Unassembled WGS sequence"/>
</dbReference>
<gene>
    <name evidence="2" type="ORF">SAMN02746041_00182</name>
</gene>
<keyword evidence="1" id="KW-0812">Transmembrane</keyword>
<evidence type="ECO:0000313" key="3">
    <source>
        <dbReference type="Proteomes" id="UP000192783"/>
    </source>
</evidence>
<proteinExistence type="predicted"/>
<evidence type="ECO:0000313" key="2">
    <source>
        <dbReference type="EMBL" id="SMC16829.1"/>
    </source>
</evidence>
<keyword evidence="3" id="KW-1185">Reference proteome</keyword>
<name>A0A1W1WYN8_9BACT</name>
<reference evidence="2 3" key="1">
    <citation type="submission" date="2017-04" db="EMBL/GenBank/DDBJ databases">
        <authorList>
            <person name="Afonso C.L."/>
            <person name="Miller P.J."/>
            <person name="Scott M.A."/>
            <person name="Spackman E."/>
            <person name="Goraichik I."/>
            <person name="Dimitrov K.M."/>
            <person name="Suarez D.L."/>
            <person name="Swayne D.E."/>
        </authorList>
    </citation>
    <scope>NUCLEOTIDE SEQUENCE [LARGE SCALE GENOMIC DNA]</scope>
    <source>
        <strain evidence="2 3">DSM 13146</strain>
    </source>
</reference>
<feature type="transmembrane region" description="Helical" evidence="1">
    <location>
        <begin position="94"/>
        <end position="122"/>
    </location>
</feature>
<protein>
    <submittedName>
        <fullName evidence="2">Putative F0F1-ATPase subunit Ca2+/Mg2+ transporter</fullName>
    </submittedName>
</protein>
<keyword evidence="1" id="KW-0472">Membrane</keyword>
<evidence type="ECO:0000256" key="1">
    <source>
        <dbReference type="SAM" id="Phobius"/>
    </source>
</evidence>
<dbReference type="EMBL" id="FWXF01000001">
    <property type="protein sequence ID" value="SMC16829.1"/>
    <property type="molecule type" value="Genomic_DNA"/>
</dbReference>
<sequence>MCHDVKEARKGFSFRLRMGERRREYVPVFTKFRALPGELPSVERRFIENPKGWTGSVQQQKNCFTIYGACARKDAPYGWRDGTFMKDFKKNRDLVEYLALVSQLGLTMAGSILFCFVIGYFLDKWLHTRGVFLVVFIVLGVVGGAVTVYRQITQLPKK</sequence>
<feature type="transmembrane region" description="Helical" evidence="1">
    <location>
        <begin position="128"/>
        <end position="149"/>
    </location>
</feature>
<dbReference type="InterPro" id="IPR032820">
    <property type="entry name" value="ATPase_put"/>
</dbReference>
<accession>A0A1W1WYN8</accession>
<dbReference type="Pfam" id="PF09527">
    <property type="entry name" value="ATPase_gene1"/>
    <property type="match status" value="1"/>
</dbReference>